<gene>
    <name evidence="1" type="ORF">ASPGLDRAFT_43334</name>
</gene>
<accession>A0A1L9VSI8</accession>
<evidence type="ECO:0000313" key="1">
    <source>
        <dbReference type="EMBL" id="OJJ86877.1"/>
    </source>
</evidence>
<dbReference type="EMBL" id="KV878891">
    <property type="protein sequence ID" value="OJJ86877.1"/>
    <property type="molecule type" value="Genomic_DNA"/>
</dbReference>
<dbReference type="AlphaFoldDB" id="A0A1L9VSI8"/>
<organism evidence="1 2">
    <name type="scientific">Aspergillus glaucus CBS 516.65</name>
    <dbReference type="NCBI Taxonomy" id="1160497"/>
    <lineage>
        <taxon>Eukaryota</taxon>
        <taxon>Fungi</taxon>
        <taxon>Dikarya</taxon>
        <taxon>Ascomycota</taxon>
        <taxon>Pezizomycotina</taxon>
        <taxon>Eurotiomycetes</taxon>
        <taxon>Eurotiomycetidae</taxon>
        <taxon>Eurotiales</taxon>
        <taxon>Aspergillaceae</taxon>
        <taxon>Aspergillus</taxon>
        <taxon>Aspergillus subgen. Aspergillus</taxon>
    </lineage>
</organism>
<name>A0A1L9VSI8_ASPGL</name>
<keyword evidence="2" id="KW-1185">Reference proteome</keyword>
<evidence type="ECO:0000313" key="2">
    <source>
        <dbReference type="Proteomes" id="UP000184300"/>
    </source>
</evidence>
<reference evidence="2" key="1">
    <citation type="journal article" date="2017" name="Genome Biol.">
        <title>Comparative genomics reveals high biological diversity and specific adaptations in the industrially and medically important fungal genus Aspergillus.</title>
        <authorList>
            <person name="de Vries R.P."/>
            <person name="Riley R."/>
            <person name="Wiebenga A."/>
            <person name="Aguilar-Osorio G."/>
            <person name="Amillis S."/>
            <person name="Uchima C.A."/>
            <person name="Anderluh G."/>
            <person name="Asadollahi M."/>
            <person name="Askin M."/>
            <person name="Barry K."/>
            <person name="Battaglia E."/>
            <person name="Bayram O."/>
            <person name="Benocci T."/>
            <person name="Braus-Stromeyer S.A."/>
            <person name="Caldana C."/>
            <person name="Canovas D."/>
            <person name="Cerqueira G.C."/>
            <person name="Chen F."/>
            <person name="Chen W."/>
            <person name="Choi C."/>
            <person name="Clum A."/>
            <person name="Dos Santos R.A."/>
            <person name="Damasio A.R."/>
            <person name="Diallinas G."/>
            <person name="Emri T."/>
            <person name="Fekete E."/>
            <person name="Flipphi M."/>
            <person name="Freyberg S."/>
            <person name="Gallo A."/>
            <person name="Gournas C."/>
            <person name="Habgood R."/>
            <person name="Hainaut M."/>
            <person name="Harispe M.L."/>
            <person name="Henrissat B."/>
            <person name="Hilden K.S."/>
            <person name="Hope R."/>
            <person name="Hossain A."/>
            <person name="Karabika E."/>
            <person name="Karaffa L."/>
            <person name="Karanyi Z."/>
            <person name="Krasevec N."/>
            <person name="Kuo A."/>
            <person name="Kusch H."/>
            <person name="LaButti K."/>
            <person name="Lagendijk E.L."/>
            <person name="Lapidus A."/>
            <person name="Levasseur A."/>
            <person name="Lindquist E."/>
            <person name="Lipzen A."/>
            <person name="Logrieco A.F."/>
            <person name="MacCabe A."/>
            <person name="Maekelae M.R."/>
            <person name="Malavazi I."/>
            <person name="Melin P."/>
            <person name="Meyer V."/>
            <person name="Mielnichuk N."/>
            <person name="Miskei M."/>
            <person name="Molnar A.P."/>
            <person name="Mule G."/>
            <person name="Ngan C.Y."/>
            <person name="Orejas M."/>
            <person name="Orosz E."/>
            <person name="Ouedraogo J.P."/>
            <person name="Overkamp K.M."/>
            <person name="Park H.-S."/>
            <person name="Perrone G."/>
            <person name="Piumi F."/>
            <person name="Punt P.J."/>
            <person name="Ram A.F."/>
            <person name="Ramon A."/>
            <person name="Rauscher S."/>
            <person name="Record E."/>
            <person name="Riano-Pachon D.M."/>
            <person name="Robert V."/>
            <person name="Roehrig J."/>
            <person name="Ruller R."/>
            <person name="Salamov A."/>
            <person name="Salih N.S."/>
            <person name="Samson R.A."/>
            <person name="Sandor E."/>
            <person name="Sanguinetti M."/>
            <person name="Schuetze T."/>
            <person name="Sepcic K."/>
            <person name="Shelest E."/>
            <person name="Sherlock G."/>
            <person name="Sophianopoulou V."/>
            <person name="Squina F.M."/>
            <person name="Sun H."/>
            <person name="Susca A."/>
            <person name="Todd R.B."/>
            <person name="Tsang A."/>
            <person name="Unkles S.E."/>
            <person name="van de Wiele N."/>
            <person name="van Rossen-Uffink D."/>
            <person name="Oliveira J.V."/>
            <person name="Vesth T.C."/>
            <person name="Visser J."/>
            <person name="Yu J.-H."/>
            <person name="Zhou M."/>
            <person name="Andersen M.R."/>
            <person name="Archer D.B."/>
            <person name="Baker S.E."/>
            <person name="Benoit I."/>
            <person name="Brakhage A.A."/>
            <person name="Braus G.H."/>
            <person name="Fischer R."/>
            <person name="Frisvad J.C."/>
            <person name="Goldman G.H."/>
            <person name="Houbraken J."/>
            <person name="Oakley B."/>
            <person name="Pocsi I."/>
            <person name="Scazzocchio C."/>
            <person name="Seiboth B."/>
            <person name="vanKuyk P.A."/>
            <person name="Wortman J."/>
            <person name="Dyer P.S."/>
            <person name="Grigoriev I.V."/>
        </authorList>
    </citation>
    <scope>NUCLEOTIDE SEQUENCE [LARGE SCALE GENOMIC DNA]</scope>
    <source>
        <strain evidence="2">CBS 516.65</strain>
    </source>
</reference>
<dbReference type="VEuPathDB" id="FungiDB:ASPGLDRAFT_43334"/>
<protein>
    <submittedName>
        <fullName evidence="1">Uncharacterized protein</fullName>
    </submittedName>
</protein>
<proteinExistence type="predicted"/>
<dbReference type="Proteomes" id="UP000184300">
    <property type="component" value="Unassembled WGS sequence"/>
</dbReference>
<dbReference type="RefSeq" id="XP_022403566.1">
    <property type="nucleotide sequence ID" value="XM_022545793.1"/>
</dbReference>
<dbReference type="GeneID" id="34462054"/>
<sequence length="51" mass="5760">MHQNYGKACLNRRLGICTPVQLCHDAVRYADLDGKRSGSPSLAYRNRRHGC</sequence>